<dbReference type="InterPro" id="IPR008254">
    <property type="entry name" value="Flavodoxin/NO_synth"/>
</dbReference>
<dbReference type="GO" id="GO:0016020">
    <property type="term" value="C:membrane"/>
    <property type="evidence" value="ECO:0007669"/>
    <property type="project" value="TreeGrafter"/>
</dbReference>
<protein>
    <submittedName>
        <fullName evidence="4">Multimeric flavodoxin WrbA</fullName>
    </submittedName>
</protein>
<dbReference type="SUPFAM" id="SSF52218">
    <property type="entry name" value="Flavoproteins"/>
    <property type="match status" value="1"/>
</dbReference>
<keyword evidence="5" id="KW-1185">Reference proteome</keyword>
<dbReference type="Gene3D" id="3.40.50.360">
    <property type="match status" value="1"/>
</dbReference>
<evidence type="ECO:0000256" key="1">
    <source>
        <dbReference type="ARBA" id="ARBA00022630"/>
    </source>
</evidence>
<gene>
    <name evidence="4" type="ORF">BXY39_0067</name>
</gene>
<feature type="domain" description="Flavodoxin-like" evidence="3">
    <location>
        <begin position="4"/>
        <end position="149"/>
    </location>
</feature>
<dbReference type="RefSeq" id="WP_121936858.1">
    <property type="nucleotide sequence ID" value="NZ_REFR01000001.1"/>
</dbReference>
<keyword evidence="1" id="KW-0285">Flavoprotein</keyword>
<accession>A0A3M0DAB4</accession>
<dbReference type="OrthoDB" id="9801479at2"/>
<dbReference type="InterPro" id="IPR005025">
    <property type="entry name" value="FMN_Rdtase-like_dom"/>
</dbReference>
<dbReference type="PANTHER" id="PTHR30546:SF23">
    <property type="entry name" value="FLAVOPROTEIN-LIKE PROTEIN YCP4-RELATED"/>
    <property type="match status" value="1"/>
</dbReference>
<dbReference type="PANTHER" id="PTHR30546">
    <property type="entry name" value="FLAVODOXIN-RELATED PROTEIN WRBA-RELATED"/>
    <property type="match status" value="1"/>
</dbReference>
<name>A0A3M0DAB4_9PROT</name>
<evidence type="ECO:0000259" key="3">
    <source>
        <dbReference type="PROSITE" id="PS50902"/>
    </source>
</evidence>
<dbReference type="PROSITE" id="PS50902">
    <property type="entry name" value="FLAVODOXIN_LIKE"/>
    <property type="match status" value="1"/>
</dbReference>
<comment type="caution">
    <text evidence="4">The sequence shown here is derived from an EMBL/GenBank/DDBJ whole genome shotgun (WGS) entry which is preliminary data.</text>
</comment>
<dbReference type="Proteomes" id="UP000271227">
    <property type="component" value="Unassembled WGS sequence"/>
</dbReference>
<dbReference type="InParanoid" id="A0A3M0DAB4"/>
<dbReference type="EMBL" id="REFR01000001">
    <property type="protein sequence ID" value="RMB13073.1"/>
    <property type="molecule type" value="Genomic_DNA"/>
</dbReference>
<proteinExistence type="predicted"/>
<dbReference type="Pfam" id="PF03358">
    <property type="entry name" value="FMN_red"/>
    <property type="match status" value="1"/>
</dbReference>
<dbReference type="InterPro" id="IPR029039">
    <property type="entry name" value="Flavoprotein-like_sf"/>
</dbReference>
<evidence type="ECO:0000313" key="4">
    <source>
        <dbReference type="EMBL" id="RMB13073.1"/>
    </source>
</evidence>
<reference evidence="4 5" key="1">
    <citation type="submission" date="2018-10" db="EMBL/GenBank/DDBJ databases">
        <title>Genomic Encyclopedia of Archaeal and Bacterial Type Strains, Phase II (KMG-II): from individual species to whole genera.</title>
        <authorList>
            <person name="Goeker M."/>
        </authorList>
    </citation>
    <scope>NUCLEOTIDE SEQUENCE [LARGE SCALE GENOMIC DNA]</scope>
    <source>
        <strain evidence="4 5">DSM 25217</strain>
    </source>
</reference>
<dbReference type="GO" id="GO:0003955">
    <property type="term" value="F:NAD(P)H dehydrogenase (quinone) activity"/>
    <property type="evidence" value="ECO:0007669"/>
    <property type="project" value="TreeGrafter"/>
</dbReference>
<sequence>MSRIAVVHHTGYGHTLWLTKAVIEGVQKVDHASVIDVPVAEAESRMEEIDRADAIIMGCPTYMGTVSADMKKFMELTSGKYLEQAWSNKIAAGYTNSGGYAGDKLSTLMAMVVFAAQHGMTWVSLGLATGCAARHDDIDSARNATGAYLGAVSRSPVDVDADHGLTQGDRETGVHLGIRVAEMAARFIPRRTVPA</sequence>
<organism evidence="4 5">
    <name type="scientific">Eilatimonas milleporae</name>
    <dbReference type="NCBI Taxonomy" id="911205"/>
    <lineage>
        <taxon>Bacteria</taxon>
        <taxon>Pseudomonadati</taxon>
        <taxon>Pseudomonadota</taxon>
        <taxon>Alphaproteobacteria</taxon>
        <taxon>Kordiimonadales</taxon>
        <taxon>Kordiimonadaceae</taxon>
        <taxon>Eilatimonas</taxon>
    </lineage>
</organism>
<dbReference type="AlphaFoldDB" id="A0A3M0DAB4"/>
<dbReference type="GO" id="GO:0010181">
    <property type="term" value="F:FMN binding"/>
    <property type="evidence" value="ECO:0007669"/>
    <property type="project" value="InterPro"/>
</dbReference>
<evidence type="ECO:0000256" key="2">
    <source>
        <dbReference type="ARBA" id="ARBA00022643"/>
    </source>
</evidence>
<evidence type="ECO:0000313" key="5">
    <source>
        <dbReference type="Proteomes" id="UP000271227"/>
    </source>
</evidence>
<keyword evidence="2" id="KW-0288">FMN</keyword>